<evidence type="ECO:0000256" key="1">
    <source>
        <dbReference type="SAM" id="MobiDB-lite"/>
    </source>
</evidence>
<keyword evidence="3" id="KW-1185">Reference proteome</keyword>
<dbReference type="Proteomes" id="UP000436088">
    <property type="component" value="Unassembled WGS sequence"/>
</dbReference>
<feature type="region of interest" description="Disordered" evidence="1">
    <location>
        <begin position="1"/>
        <end position="41"/>
    </location>
</feature>
<dbReference type="EMBL" id="VEPZ02001071">
    <property type="protein sequence ID" value="KAE8695932.1"/>
    <property type="molecule type" value="Genomic_DNA"/>
</dbReference>
<name>A0A6A2ZXR1_HIBSY</name>
<sequence length="276" mass="30753">MADEKGKAKDTVISLSSSEEEDEIETEEDDEDEEDNDLSNSRYSIDIDFPCGAAASICFKTGLAHLEQNQLPDSLSCFDQAFLALAKDNSSGDFYGTRLLSLGDSEIAESSRPKSTRAKDEMARLSRHLGSLPAQAKHRKNCIHAAIKQNMDVQNYAYAKQMLELLLSKAPPSKQEELRSLIDICVQRGLTNKSIEEPDMMFVIFVVPNFPHSHLLDALSEVWKVLKDQIRLEGLGQFSLRSAEITYAVSVIHQTLLEPHPCMSDCFSTIARCLGH</sequence>
<dbReference type="PANTHER" id="PTHR19878">
    <property type="entry name" value="AUTOPHAGY PROTEIN 16-LIKE"/>
    <property type="match status" value="1"/>
</dbReference>
<feature type="compositionally biased region" description="Basic and acidic residues" evidence="1">
    <location>
        <begin position="1"/>
        <end position="10"/>
    </location>
</feature>
<evidence type="ECO:0000313" key="3">
    <source>
        <dbReference type="Proteomes" id="UP000436088"/>
    </source>
</evidence>
<dbReference type="GO" id="GO:0000045">
    <property type="term" value="P:autophagosome assembly"/>
    <property type="evidence" value="ECO:0007669"/>
    <property type="project" value="InterPro"/>
</dbReference>
<reference evidence="2" key="1">
    <citation type="submission" date="2019-09" db="EMBL/GenBank/DDBJ databases">
        <title>Draft genome information of white flower Hibiscus syriacus.</title>
        <authorList>
            <person name="Kim Y.-M."/>
        </authorList>
    </citation>
    <scope>NUCLEOTIDE SEQUENCE [LARGE SCALE GENOMIC DNA]</scope>
    <source>
        <strain evidence="2">YM2019G1</strain>
    </source>
</reference>
<evidence type="ECO:0000313" key="2">
    <source>
        <dbReference type="EMBL" id="KAE8695932.1"/>
    </source>
</evidence>
<feature type="compositionally biased region" description="Acidic residues" evidence="1">
    <location>
        <begin position="18"/>
        <end position="37"/>
    </location>
</feature>
<organism evidence="2 3">
    <name type="scientific">Hibiscus syriacus</name>
    <name type="common">Rose of Sharon</name>
    <dbReference type="NCBI Taxonomy" id="106335"/>
    <lineage>
        <taxon>Eukaryota</taxon>
        <taxon>Viridiplantae</taxon>
        <taxon>Streptophyta</taxon>
        <taxon>Embryophyta</taxon>
        <taxon>Tracheophyta</taxon>
        <taxon>Spermatophyta</taxon>
        <taxon>Magnoliopsida</taxon>
        <taxon>eudicotyledons</taxon>
        <taxon>Gunneridae</taxon>
        <taxon>Pentapetalae</taxon>
        <taxon>rosids</taxon>
        <taxon>malvids</taxon>
        <taxon>Malvales</taxon>
        <taxon>Malvaceae</taxon>
        <taxon>Malvoideae</taxon>
        <taxon>Hibiscus</taxon>
    </lineage>
</organism>
<dbReference type="AlphaFoldDB" id="A0A6A2ZXR1"/>
<protein>
    <submittedName>
        <fullName evidence="2">Uncharacterized protein</fullName>
    </submittedName>
</protein>
<gene>
    <name evidence="2" type="ORF">F3Y22_tig00110678pilonHSYRG00196</name>
</gene>
<dbReference type="InterPro" id="IPR045160">
    <property type="entry name" value="ATG16"/>
</dbReference>
<dbReference type="PANTHER" id="PTHR19878:SF17">
    <property type="entry name" value="TRANSDUCIN_WD40 REPEAT-LIKE SUPERFAMILY PROTEIN"/>
    <property type="match status" value="1"/>
</dbReference>
<comment type="caution">
    <text evidence="2">The sequence shown here is derived from an EMBL/GenBank/DDBJ whole genome shotgun (WGS) entry which is preliminary data.</text>
</comment>
<accession>A0A6A2ZXR1</accession>
<proteinExistence type="predicted"/>